<dbReference type="InterPro" id="IPR015659">
    <property type="entry name" value="Proline_oxidase"/>
</dbReference>
<dbReference type="SUPFAM" id="SSF51730">
    <property type="entry name" value="FAD-linked oxidoreductase"/>
    <property type="match status" value="1"/>
</dbReference>
<evidence type="ECO:0000256" key="7">
    <source>
        <dbReference type="ARBA" id="ARBA00023002"/>
    </source>
</evidence>
<name>A0AAV3SZ05_9EURY</name>
<reference evidence="12 14" key="3">
    <citation type="submission" date="2024-06" db="EMBL/GenBank/DDBJ databases">
        <title>Halorubrum miltondacostae sp. nov., a potential PHA producer isolated from an inland solar saltern in Rio Maior, Portugal.</title>
        <authorList>
            <person name="Albuquerque L."/>
            <person name="Viver T."/>
            <person name="Barroso C."/>
            <person name="Claudino R."/>
            <person name="Galvan M."/>
            <person name="Simoes G."/>
            <person name="Lobo Da Cunha A."/>
            <person name="Egas C."/>
        </authorList>
    </citation>
    <scope>NUCLEOTIDE SEQUENCE [LARGE SCALE GENOMIC DNA]</scope>
    <source>
        <strain evidence="12 14">DSM 18646</strain>
    </source>
</reference>
<comment type="pathway">
    <text evidence="2">Amino-acid degradation; L-proline degradation into L-glutamate; L-glutamate from L-proline: step 1/2.</text>
</comment>
<keyword evidence="14" id="KW-1185">Reference proteome</keyword>
<evidence type="ECO:0000256" key="4">
    <source>
        <dbReference type="ARBA" id="ARBA00022630"/>
    </source>
</evidence>
<dbReference type="InterPro" id="IPR008219">
    <property type="entry name" value="PRODH_bac_arc"/>
</dbReference>
<proteinExistence type="predicted"/>
<dbReference type="InterPro" id="IPR029041">
    <property type="entry name" value="FAD-linked_oxidoreductase-like"/>
</dbReference>
<dbReference type="Proteomes" id="UP001567571">
    <property type="component" value="Unassembled WGS sequence"/>
</dbReference>
<comment type="cofactor">
    <cofactor evidence="1">
        <name>FAD</name>
        <dbReference type="ChEBI" id="CHEBI:57692"/>
    </cofactor>
</comment>
<evidence type="ECO:0000256" key="8">
    <source>
        <dbReference type="ARBA" id="ARBA00023062"/>
    </source>
</evidence>
<dbReference type="GO" id="GO:0004657">
    <property type="term" value="F:proline dehydrogenase activity"/>
    <property type="evidence" value="ECO:0007669"/>
    <property type="project" value="UniProtKB-EC"/>
</dbReference>
<evidence type="ECO:0000256" key="3">
    <source>
        <dbReference type="ARBA" id="ARBA00012695"/>
    </source>
</evidence>
<dbReference type="EMBL" id="JBEDNW010000005">
    <property type="protein sequence ID" value="MEZ3167938.1"/>
    <property type="molecule type" value="Genomic_DNA"/>
</dbReference>
<dbReference type="PIRSF" id="PIRSF000196">
    <property type="entry name" value="Pro_dehydrog"/>
    <property type="match status" value="1"/>
</dbReference>
<dbReference type="RefSeq" id="WP_343780961.1">
    <property type="nucleotide sequence ID" value="NZ_BAAADQ010000016.1"/>
</dbReference>
<gene>
    <name evidence="12" type="ORF">ABNG02_11470</name>
    <name evidence="11" type="ORF">GCM10008994_33350</name>
</gene>
<evidence type="ECO:0000256" key="6">
    <source>
        <dbReference type="ARBA" id="ARBA00022827"/>
    </source>
</evidence>
<comment type="catalytic activity">
    <reaction evidence="9">
        <text>L-proline + a quinone = (S)-1-pyrroline-5-carboxylate + a quinol + H(+)</text>
        <dbReference type="Rhea" id="RHEA:23784"/>
        <dbReference type="ChEBI" id="CHEBI:15378"/>
        <dbReference type="ChEBI" id="CHEBI:17388"/>
        <dbReference type="ChEBI" id="CHEBI:24646"/>
        <dbReference type="ChEBI" id="CHEBI:60039"/>
        <dbReference type="ChEBI" id="CHEBI:132124"/>
        <dbReference type="EC" id="1.5.5.2"/>
    </reaction>
</comment>
<evidence type="ECO:0000256" key="2">
    <source>
        <dbReference type="ARBA" id="ARBA00004739"/>
    </source>
</evidence>
<evidence type="ECO:0000313" key="12">
    <source>
        <dbReference type="EMBL" id="MEZ3167938.1"/>
    </source>
</evidence>
<dbReference type="PANTHER" id="PTHR13914">
    <property type="entry name" value="PROLINE OXIDASE"/>
    <property type="match status" value="1"/>
</dbReference>
<dbReference type="GO" id="GO:0010133">
    <property type="term" value="P:L-proline catabolic process to L-glutamate"/>
    <property type="evidence" value="ECO:0007669"/>
    <property type="project" value="InterPro"/>
</dbReference>
<keyword evidence="8" id="KW-0642">Proline metabolism</keyword>
<comment type="caution">
    <text evidence="11">The sequence shown here is derived from an EMBL/GenBank/DDBJ whole genome shotgun (WGS) entry which is preliminary data.</text>
</comment>
<sequence>MIPPIASNFVAGETPEAALAHVETLNDRGVAGILNLLGEHYEERPPADADADAYVDLVEQIAERDVDACVSVKSSQIGLDIGDAVFEENLARIVAAANGTAEGAPDDADTFVWIDMEDHETTDVTLDAFERHTVETDGNVGVCVQANLKRTRDDLERLAELPGKVRLVKGAYDEPAELSYKEKARVDESYRDCLAYMFEAFDGGIGVGSHDPAMIDYAAELHAEHGTPYEVQMLTGVRESAQFDLAAEDDVEVYQYIPYGSKWFSYFYRRIRERKSNALFALRAIIGN</sequence>
<accession>A0AAV3SZ05</accession>
<keyword evidence="6" id="KW-0274">FAD</keyword>
<dbReference type="InterPro" id="IPR002872">
    <property type="entry name" value="Proline_DH_dom"/>
</dbReference>
<organism evidence="11 13">
    <name type="scientific">Halorubrum ejinorense</name>
    <dbReference type="NCBI Taxonomy" id="425309"/>
    <lineage>
        <taxon>Archaea</taxon>
        <taxon>Methanobacteriati</taxon>
        <taxon>Methanobacteriota</taxon>
        <taxon>Stenosarchaea group</taxon>
        <taxon>Halobacteria</taxon>
        <taxon>Halobacteriales</taxon>
        <taxon>Haloferacaceae</taxon>
        <taxon>Halorubrum</taxon>
    </lineage>
</organism>
<keyword evidence="5" id="KW-0547">Nucleotide-binding</keyword>
<dbReference type="AlphaFoldDB" id="A0AAV3SZ05"/>
<evidence type="ECO:0000313" key="11">
    <source>
        <dbReference type="EMBL" id="GAA0555576.1"/>
    </source>
</evidence>
<reference evidence="11" key="2">
    <citation type="submission" date="2023-12" db="EMBL/GenBank/DDBJ databases">
        <authorList>
            <person name="Sun Q."/>
            <person name="Inoue M."/>
        </authorList>
    </citation>
    <scope>NUCLEOTIDE SEQUENCE</scope>
    <source>
        <strain evidence="11">JCM 14265</strain>
    </source>
</reference>
<feature type="domain" description="Proline dehydrogenase" evidence="10">
    <location>
        <begin position="19"/>
        <end position="280"/>
    </location>
</feature>
<dbReference type="Proteomes" id="UP001501425">
    <property type="component" value="Unassembled WGS sequence"/>
</dbReference>
<evidence type="ECO:0000259" key="10">
    <source>
        <dbReference type="Pfam" id="PF01619"/>
    </source>
</evidence>
<keyword evidence="7" id="KW-0560">Oxidoreductase</keyword>
<dbReference type="PANTHER" id="PTHR13914:SF0">
    <property type="entry name" value="PROLINE DEHYDROGENASE 1, MITOCHONDRIAL"/>
    <property type="match status" value="1"/>
</dbReference>
<evidence type="ECO:0000313" key="13">
    <source>
        <dbReference type="Proteomes" id="UP001501425"/>
    </source>
</evidence>
<evidence type="ECO:0000313" key="14">
    <source>
        <dbReference type="Proteomes" id="UP001567571"/>
    </source>
</evidence>
<evidence type="ECO:0000256" key="9">
    <source>
        <dbReference type="ARBA" id="ARBA00048779"/>
    </source>
</evidence>
<dbReference type="EMBL" id="BAAADQ010000016">
    <property type="protein sequence ID" value="GAA0555576.1"/>
    <property type="molecule type" value="Genomic_DNA"/>
</dbReference>
<reference evidence="11" key="1">
    <citation type="journal article" date="2014" name="Int. J. Syst. Evol. Microbiol.">
        <title>Complete genome sequence of Corynebacterium casei LMG S-19264T (=DSM 44701T), isolated from a smear-ripened cheese.</title>
        <authorList>
            <consortium name="US DOE Joint Genome Institute (JGI-PGF)"/>
            <person name="Walter F."/>
            <person name="Albersmeier A."/>
            <person name="Kalinowski J."/>
            <person name="Ruckert C."/>
        </authorList>
    </citation>
    <scope>NUCLEOTIDE SEQUENCE</scope>
    <source>
        <strain evidence="11">JCM 14265</strain>
    </source>
</reference>
<dbReference type="Gene3D" id="3.20.20.220">
    <property type="match status" value="1"/>
</dbReference>
<dbReference type="EC" id="1.5.5.2" evidence="3"/>
<evidence type="ECO:0000256" key="5">
    <source>
        <dbReference type="ARBA" id="ARBA00022741"/>
    </source>
</evidence>
<dbReference type="Pfam" id="PF01619">
    <property type="entry name" value="Pro_dh"/>
    <property type="match status" value="1"/>
</dbReference>
<dbReference type="GO" id="GO:0000166">
    <property type="term" value="F:nucleotide binding"/>
    <property type="evidence" value="ECO:0007669"/>
    <property type="project" value="UniProtKB-KW"/>
</dbReference>
<protein>
    <recommendedName>
        <fullName evidence="3">proline dehydrogenase</fullName>
        <ecNumber evidence="3">1.5.5.2</ecNumber>
    </recommendedName>
</protein>
<evidence type="ECO:0000256" key="1">
    <source>
        <dbReference type="ARBA" id="ARBA00001974"/>
    </source>
</evidence>
<keyword evidence="4" id="KW-0285">Flavoprotein</keyword>